<evidence type="ECO:0000256" key="5">
    <source>
        <dbReference type="ARBA" id="ARBA00019087"/>
    </source>
</evidence>
<comment type="similarity">
    <text evidence="3">Belongs to the P-Pant transferase superfamily. EntD family.</text>
</comment>
<dbReference type="EMBL" id="JBEQCT010000004">
    <property type="protein sequence ID" value="MFM2485587.1"/>
    <property type="molecule type" value="Genomic_DNA"/>
</dbReference>
<evidence type="ECO:0000256" key="4">
    <source>
        <dbReference type="ARBA" id="ARBA00011503"/>
    </source>
</evidence>
<dbReference type="PRINTS" id="PR01399">
    <property type="entry name" value="ENTSNTHTASED"/>
</dbReference>
<evidence type="ECO:0000256" key="6">
    <source>
        <dbReference type="ARBA" id="ARBA00022679"/>
    </source>
</evidence>
<comment type="pathway">
    <text evidence="2">Siderophore biosynthesis; enterobactin biosynthesis.</text>
</comment>
<comment type="catalytic activity">
    <reaction evidence="10">
        <text>apo-[aryl-carrier protein] + CoA = holo-[aryl-carrier protein] + adenosine 3',5'-bisphosphate + H(+)</text>
        <dbReference type="Rhea" id="RHEA:48404"/>
        <dbReference type="Rhea" id="RHEA-COMP:15903"/>
        <dbReference type="Rhea" id="RHEA-COMP:17557"/>
        <dbReference type="ChEBI" id="CHEBI:15378"/>
        <dbReference type="ChEBI" id="CHEBI:29999"/>
        <dbReference type="ChEBI" id="CHEBI:57287"/>
        <dbReference type="ChEBI" id="CHEBI:58343"/>
        <dbReference type="ChEBI" id="CHEBI:64479"/>
    </reaction>
</comment>
<reference evidence="14 15" key="1">
    <citation type="journal article" date="2013" name="Int. J. Syst. Evol. Microbiol.">
        <title>Celerinatantimonas yamalensis sp. nov., a cold-adapted diazotrophic bacterium from a cold permafrost brine.</title>
        <authorList>
            <person name="Shcherbakova V."/>
            <person name="Chuvilskaya N."/>
            <person name="Rivkina E."/>
            <person name="Demidov N."/>
            <person name="Uchaeva V."/>
            <person name="Suetin S."/>
            <person name="Suzina N."/>
            <person name="Gilichinsky D."/>
        </authorList>
    </citation>
    <scope>NUCLEOTIDE SEQUENCE [LARGE SCALE GENOMIC DNA]</scope>
    <source>
        <strain evidence="14 15">C7</strain>
    </source>
</reference>
<comment type="subunit">
    <text evidence="4">EntB, EntD, EntE, and EntF form a multienzyme complex called enterobactin synthase.</text>
</comment>
<evidence type="ECO:0000313" key="15">
    <source>
        <dbReference type="Proteomes" id="UP001629953"/>
    </source>
</evidence>
<keyword evidence="15" id="KW-1185">Reference proteome</keyword>
<dbReference type="InterPro" id="IPR037143">
    <property type="entry name" value="4-PPantetheinyl_Trfase_dom_sf"/>
</dbReference>
<dbReference type="InterPro" id="IPR003542">
    <property type="entry name" value="Enbac_synth_compD-like"/>
</dbReference>
<proteinExistence type="inferred from homology"/>
<keyword evidence="7" id="KW-0259">Enterobactin biosynthesis</keyword>
<gene>
    <name evidence="14" type="ORF">ABUE30_11035</name>
</gene>
<evidence type="ECO:0000259" key="12">
    <source>
        <dbReference type="Pfam" id="PF01648"/>
    </source>
</evidence>
<dbReference type="PANTHER" id="PTHR38096:SF1">
    <property type="entry name" value="ENTEROBACTIN SYNTHASE COMPONENT D"/>
    <property type="match status" value="1"/>
</dbReference>
<dbReference type="Proteomes" id="UP001629953">
    <property type="component" value="Unassembled WGS sequence"/>
</dbReference>
<name>A0ABW9G7V0_9GAMM</name>
<evidence type="ECO:0000256" key="1">
    <source>
        <dbReference type="ARBA" id="ARBA00003937"/>
    </source>
</evidence>
<keyword evidence="6 14" id="KW-0808">Transferase</keyword>
<sequence length="272" mass="30656">MLIELPVPTFAFPSPPHFRVTNRVVEPGLTLSVGVAKHDSDLFFSQVDWQAEFFQDSWFGRYAIACPSELQHALSKRRAEFFAGRLAALNALTLAGSLELHVPRGVFREPLFPEGFIGSISHSGQTACSIVSAKHPQRRLGLDLEFIKPQFILNLVDEIVTPDEKRVLQCYFADVELATYLAFSTKESLFKALFGEIQQFIGFQCVSLDKIDIQQRTFSLRLNKTLTTQHRQGDTYHGVFELSPRHVFTLCSAVSSECDKQLATTLLYPNIK</sequence>
<evidence type="ECO:0000256" key="10">
    <source>
        <dbReference type="ARBA" id="ARBA00049176"/>
    </source>
</evidence>
<protein>
    <recommendedName>
        <fullName evidence="5">Enterobactin synthase component D</fullName>
    </recommendedName>
    <alternativeName>
        <fullName evidence="8">4'-phosphopantetheinyl transferase EntD</fullName>
    </alternativeName>
    <alternativeName>
        <fullName evidence="9">Enterochelin synthase D</fullName>
    </alternativeName>
</protein>
<dbReference type="RefSeq" id="WP_408623823.1">
    <property type="nucleotide sequence ID" value="NZ_JBEQCT010000004.1"/>
</dbReference>
<comment type="caution">
    <text evidence="14">The sequence shown here is derived from an EMBL/GenBank/DDBJ whole genome shotgun (WGS) entry which is preliminary data.</text>
</comment>
<dbReference type="InterPro" id="IPR041354">
    <property type="entry name" value="4PPT_N"/>
</dbReference>
<comment type="catalytic activity">
    <reaction evidence="11">
        <text>apo-[peptidyl-carrier protein] + CoA = holo-[peptidyl-carrier protein] + adenosine 3',5'-bisphosphate + H(+)</text>
        <dbReference type="Rhea" id="RHEA:46228"/>
        <dbReference type="Rhea" id="RHEA-COMP:11479"/>
        <dbReference type="Rhea" id="RHEA-COMP:11480"/>
        <dbReference type="ChEBI" id="CHEBI:15378"/>
        <dbReference type="ChEBI" id="CHEBI:29999"/>
        <dbReference type="ChEBI" id="CHEBI:57287"/>
        <dbReference type="ChEBI" id="CHEBI:58343"/>
        <dbReference type="ChEBI" id="CHEBI:64479"/>
    </reaction>
</comment>
<dbReference type="Pfam" id="PF01648">
    <property type="entry name" value="ACPS"/>
    <property type="match status" value="1"/>
</dbReference>
<evidence type="ECO:0000256" key="11">
    <source>
        <dbReference type="ARBA" id="ARBA00049191"/>
    </source>
</evidence>
<feature type="domain" description="4'-phosphopantetheinyl transferase" evidence="12">
    <location>
        <begin position="140"/>
        <end position="228"/>
    </location>
</feature>
<accession>A0ABW9G7V0</accession>
<organism evidence="14 15">
    <name type="scientific">Celerinatantimonas yamalensis</name>
    <dbReference type="NCBI Taxonomy" id="559956"/>
    <lineage>
        <taxon>Bacteria</taxon>
        <taxon>Pseudomonadati</taxon>
        <taxon>Pseudomonadota</taxon>
        <taxon>Gammaproteobacteria</taxon>
        <taxon>Celerinatantimonadaceae</taxon>
        <taxon>Celerinatantimonas</taxon>
    </lineage>
</organism>
<evidence type="ECO:0000256" key="2">
    <source>
        <dbReference type="ARBA" id="ARBA00004993"/>
    </source>
</evidence>
<dbReference type="InterPro" id="IPR008278">
    <property type="entry name" value="4-PPantetheinyl_Trfase_dom"/>
</dbReference>
<evidence type="ECO:0000256" key="9">
    <source>
        <dbReference type="ARBA" id="ARBA00031996"/>
    </source>
</evidence>
<dbReference type="Pfam" id="PF17837">
    <property type="entry name" value="4PPT_N"/>
    <property type="match status" value="1"/>
</dbReference>
<comment type="function">
    <text evidence="1">Involved in the biosynthesis of the siderophore enterobactin (enterochelin), which is a macrocyclic trimeric lactone of N-(2,3-dihydroxybenzoyl)-serine. The serine trilactone serves as a scaffolding for the three catechol functionalities that provide hexadentate coordination for the tightly ligated iron(2+) atoms. Plays an essential role in the assembly of the enterobactin by catalyzing the transfer of the 4'-phosphopantetheine (Ppant) moiety from coenzyme A to the apo-domains of both EntB (ArCP domain) and EntF (PCP domain) to yield their holo-forms which make them competent for the activation of 2,3-dihydroxybenzoate (DHB) and L-serine, respectively.</text>
</comment>
<evidence type="ECO:0000256" key="7">
    <source>
        <dbReference type="ARBA" id="ARBA00023191"/>
    </source>
</evidence>
<dbReference type="SUPFAM" id="SSF56214">
    <property type="entry name" value="4'-phosphopantetheinyl transferase"/>
    <property type="match status" value="1"/>
</dbReference>
<evidence type="ECO:0000259" key="13">
    <source>
        <dbReference type="Pfam" id="PF17837"/>
    </source>
</evidence>
<dbReference type="GO" id="GO:0016740">
    <property type="term" value="F:transferase activity"/>
    <property type="evidence" value="ECO:0007669"/>
    <property type="project" value="UniProtKB-KW"/>
</dbReference>
<evidence type="ECO:0000256" key="3">
    <source>
        <dbReference type="ARBA" id="ARBA00008342"/>
    </source>
</evidence>
<evidence type="ECO:0000313" key="14">
    <source>
        <dbReference type="EMBL" id="MFM2485587.1"/>
    </source>
</evidence>
<dbReference type="PANTHER" id="PTHR38096">
    <property type="entry name" value="ENTEROBACTIN SYNTHASE COMPONENT D"/>
    <property type="match status" value="1"/>
</dbReference>
<evidence type="ECO:0000256" key="8">
    <source>
        <dbReference type="ARBA" id="ARBA00029894"/>
    </source>
</evidence>
<feature type="domain" description="4'-phosphopantetheinyl transferase N-terminal" evidence="13">
    <location>
        <begin position="69"/>
        <end position="132"/>
    </location>
</feature>